<dbReference type="PANTHER" id="PTHR47506:SF7">
    <property type="entry name" value="TRANSCRIPTIONAL REGULATORY PROTEIN"/>
    <property type="match status" value="1"/>
</dbReference>
<keyword evidence="7" id="KW-1185">Reference proteome</keyword>
<dbReference type="InterPro" id="IPR023772">
    <property type="entry name" value="DNA-bd_HTH_TetR-type_CS"/>
</dbReference>
<keyword evidence="2 4" id="KW-0238">DNA-binding</keyword>
<dbReference type="GO" id="GO:0003677">
    <property type="term" value="F:DNA binding"/>
    <property type="evidence" value="ECO:0007669"/>
    <property type="project" value="UniProtKB-UniRule"/>
</dbReference>
<dbReference type="InterPro" id="IPR001647">
    <property type="entry name" value="HTH_TetR"/>
</dbReference>
<reference evidence="6 7" key="1">
    <citation type="submission" date="2017-09" db="EMBL/GenBank/DDBJ databases">
        <authorList>
            <person name="Ehlers B."/>
            <person name="Leendertz F.H."/>
        </authorList>
    </citation>
    <scope>NUCLEOTIDE SEQUENCE [LARGE SCALE GENOMIC DNA]</scope>
    <source>
        <strain evidence="6 7">DSM 18289</strain>
    </source>
</reference>
<evidence type="ECO:0000256" key="1">
    <source>
        <dbReference type="ARBA" id="ARBA00023015"/>
    </source>
</evidence>
<protein>
    <submittedName>
        <fullName evidence="6">Transcriptional regulator, TetR family</fullName>
    </submittedName>
</protein>
<evidence type="ECO:0000256" key="4">
    <source>
        <dbReference type="PROSITE-ProRule" id="PRU00335"/>
    </source>
</evidence>
<feature type="domain" description="HTH tetR-type" evidence="5">
    <location>
        <begin position="28"/>
        <end position="88"/>
    </location>
</feature>
<dbReference type="Gene3D" id="1.10.10.60">
    <property type="entry name" value="Homeodomain-like"/>
    <property type="match status" value="1"/>
</dbReference>
<dbReference type="PROSITE" id="PS01081">
    <property type="entry name" value="HTH_TETR_1"/>
    <property type="match status" value="1"/>
</dbReference>
<sequence length="213" mass="23773">MFKNIFRFFAMVMCNQEKAMPYSAEHKAEVRKRIVEKARILFNRHGFEGVSIDQIMAEAGLTRGGFYNHFRNKEELYSEAVSSFLHGRGKIWRDEAGVDPMNGGPQTVQAMIRSYLSSGHLNDLDGHCPMIALPSDVARATPEVRSSYESLLRAMVGLFQHNMDTEGDTREKALVLASVCVGTMILSRTVEDSALADELRSAAGKFTKVYQSG</sequence>
<dbReference type="InterPro" id="IPR009057">
    <property type="entry name" value="Homeodomain-like_sf"/>
</dbReference>
<evidence type="ECO:0000256" key="3">
    <source>
        <dbReference type="ARBA" id="ARBA00023163"/>
    </source>
</evidence>
<dbReference type="Gene3D" id="1.10.357.10">
    <property type="entry name" value="Tetracycline Repressor, domain 2"/>
    <property type="match status" value="1"/>
</dbReference>
<evidence type="ECO:0000313" key="7">
    <source>
        <dbReference type="Proteomes" id="UP000219439"/>
    </source>
</evidence>
<dbReference type="SUPFAM" id="SSF46689">
    <property type="entry name" value="Homeodomain-like"/>
    <property type="match status" value="1"/>
</dbReference>
<keyword evidence="1" id="KW-0805">Transcription regulation</keyword>
<dbReference type="EMBL" id="OBEL01000003">
    <property type="protein sequence ID" value="SNZ19789.1"/>
    <property type="molecule type" value="Genomic_DNA"/>
</dbReference>
<keyword evidence="3" id="KW-0804">Transcription</keyword>
<proteinExistence type="predicted"/>
<dbReference type="Proteomes" id="UP000219439">
    <property type="component" value="Unassembled WGS sequence"/>
</dbReference>
<dbReference type="PROSITE" id="PS50977">
    <property type="entry name" value="HTH_TETR_2"/>
    <property type="match status" value="1"/>
</dbReference>
<gene>
    <name evidence="6" type="ORF">SAMN06265368_2881</name>
</gene>
<accession>A0A285PDJ5</accession>
<dbReference type="PANTHER" id="PTHR47506">
    <property type="entry name" value="TRANSCRIPTIONAL REGULATORY PROTEIN"/>
    <property type="match status" value="1"/>
</dbReference>
<evidence type="ECO:0000256" key="2">
    <source>
        <dbReference type="ARBA" id="ARBA00023125"/>
    </source>
</evidence>
<dbReference type="AlphaFoldDB" id="A0A285PDJ5"/>
<dbReference type="Pfam" id="PF00440">
    <property type="entry name" value="TetR_N"/>
    <property type="match status" value="1"/>
</dbReference>
<dbReference type="PRINTS" id="PR00455">
    <property type="entry name" value="HTHTETR"/>
</dbReference>
<feature type="DNA-binding region" description="H-T-H motif" evidence="4">
    <location>
        <begin position="51"/>
        <end position="70"/>
    </location>
</feature>
<evidence type="ECO:0000259" key="5">
    <source>
        <dbReference type="PROSITE" id="PS50977"/>
    </source>
</evidence>
<evidence type="ECO:0000313" key="6">
    <source>
        <dbReference type="EMBL" id="SNZ19789.1"/>
    </source>
</evidence>
<organism evidence="6 7">
    <name type="scientific">Cohaesibacter gelatinilyticus</name>
    <dbReference type="NCBI Taxonomy" id="372072"/>
    <lineage>
        <taxon>Bacteria</taxon>
        <taxon>Pseudomonadati</taxon>
        <taxon>Pseudomonadota</taxon>
        <taxon>Alphaproteobacteria</taxon>
        <taxon>Hyphomicrobiales</taxon>
        <taxon>Cohaesibacteraceae</taxon>
    </lineage>
</organism>
<dbReference type="SUPFAM" id="SSF48498">
    <property type="entry name" value="Tetracyclin repressor-like, C-terminal domain"/>
    <property type="match status" value="1"/>
</dbReference>
<name>A0A285PDJ5_9HYPH</name>
<dbReference type="InterPro" id="IPR036271">
    <property type="entry name" value="Tet_transcr_reg_TetR-rel_C_sf"/>
</dbReference>